<accession>A0ABM8B2Y8</accession>
<keyword evidence="1" id="KW-0732">Signal</keyword>
<organism evidence="2 3">
    <name type="scientific">Pseudodesulfovibrio nedwellii</name>
    <dbReference type="NCBI Taxonomy" id="2973072"/>
    <lineage>
        <taxon>Bacteria</taxon>
        <taxon>Pseudomonadati</taxon>
        <taxon>Thermodesulfobacteriota</taxon>
        <taxon>Desulfovibrionia</taxon>
        <taxon>Desulfovibrionales</taxon>
        <taxon>Desulfovibrionaceae</taxon>
    </lineage>
</organism>
<reference evidence="2 3" key="1">
    <citation type="submission" date="2022-08" db="EMBL/GenBank/DDBJ databases">
        <title>Genome Sequence of the sulphate-reducing bacterium, Pseudodesulfovibrio sp. SYK.</title>
        <authorList>
            <person name="Kondo R."/>
            <person name="Kataoka T."/>
        </authorList>
    </citation>
    <scope>NUCLEOTIDE SEQUENCE [LARGE SCALE GENOMIC DNA]</scope>
    <source>
        <strain evidence="2 3">SYK</strain>
    </source>
</reference>
<gene>
    <name evidence="2" type="ORF">SYK_24680</name>
</gene>
<feature type="signal peptide" evidence="1">
    <location>
        <begin position="1"/>
        <end position="22"/>
    </location>
</feature>
<dbReference type="EMBL" id="AP026709">
    <property type="protein sequence ID" value="BDQ38108.1"/>
    <property type="molecule type" value="Genomic_DNA"/>
</dbReference>
<name>A0ABM8B2Y8_9BACT</name>
<dbReference type="RefSeq" id="WP_281760614.1">
    <property type="nucleotide sequence ID" value="NZ_AP026709.1"/>
</dbReference>
<proteinExistence type="predicted"/>
<evidence type="ECO:0008006" key="4">
    <source>
        <dbReference type="Google" id="ProtNLM"/>
    </source>
</evidence>
<evidence type="ECO:0000313" key="3">
    <source>
        <dbReference type="Proteomes" id="UP001317742"/>
    </source>
</evidence>
<evidence type="ECO:0000256" key="1">
    <source>
        <dbReference type="SAM" id="SignalP"/>
    </source>
</evidence>
<keyword evidence="3" id="KW-1185">Reference proteome</keyword>
<feature type="chain" id="PRO_5046058532" description="Lipocalin-like domain-containing protein" evidence="1">
    <location>
        <begin position="23"/>
        <end position="136"/>
    </location>
</feature>
<dbReference type="Proteomes" id="UP001317742">
    <property type="component" value="Chromosome"/>
</dbReference>
<evidence type="ECO:0000313" key="2">
    <source>
        <dbReference type="EMBL" id="BDQ38108.1"/>
    </source>
</evidence>
<protein>
    <recommendedName>
        <fullName evidence="4">Lipocalin-like domain-containing protein</fullName>
    </recommendedName>
</protein>
<sequence>MKKSLCSLLTLTFLLLAANAFAGDIPDMKGTWVCDATVVASVERGIYENQSAKSTLVIEEQQGRVFTGHKTWVVKGKIFTEKIVGGIASDGEIYISEENDGQILGDLNKRGDSFVVFYVESGSTAKVVELTYKKAQ</sequence>